<dbReference type="RefSeq" id="XP_011300911.1">
    <property type="nucleotide sequence ID" value="XM_011302609.1"/>
</dbReference>
<evidence type="ECO:0000256" key="6">
    <source>
        <dbReference type="ARBA" id="ARBA00022989"/>
    </source>
</evidence>
<evidence type="ECO:0000256" key="5">
    <source>
        <dbReference type="ARBA" id="ARBA00022737"/>
    </source>
</evidence>
<gene>
    <name evidence="14" type="primary">LOC105265213</name>
</gene>
<comment type="subcellular location">
    <subcellularLocation>
        <location evidence="11">Cell membrane</location>
        <topology evidence="11">Single-pass type I membrane protein</topology>
    </subcellularLocation>
    <subcellularLocation>
        <location evidence="1">Membrane</location>
        <topology evidence="1">Single-pass type I membrane protein</topology>
    </subcellularLocation>
</comment>
<evidence type="ECO:0000256" key="2">
    <source>
        <dbReference type="ARBA" id="ARBA00007449"/>
    </source>
</evidence>
<evidence type="ECO:0000313" key="13">
    <source>
        <dbReference type="Proteomes" id="UP000694866"/>
    </source>
</evidence>
<dbReference type="Gene3D" id="2.10.25.10">
    <property type="entry name" value="Laminin"/>
    <property type="match status" value="3"/>
</dbReference>
<feature type="domain" description="Integrin beta subunit VWA" evidence="12">
    <location>
        <begin position="1"/>
        <end position="219"/>
    </location>
</feature>
<dbReference type="PRINTS" id="PR01186">
    <property type="entry name" value="INTEGRINB"/>
</dbReference>
<dbReference type="AlphaFoldDB" id="A0A9R1TWW9"/>
<evidence type="ECO:0000313" key="14">
    <source>
        <dbReference type="RefSeq" id="XP_011300911.1"/>
    </source>
</evidence>
<dbReference type="OrthoDB" id="410592at2759"/>
<dbReference type="Pfam" id="PF00362">
    <property type="entry name" value="Integrin_beta"/>
    <property type="match status" value="1"/>
</dbReference>
<comment type="similarity">
    <text evidence="2 11">Belongs to the integrin beta chain family.</text>
</comment>
<dbReference type="Gene3D" id="2.60.40.1510">
    <property type="entry name" value="ntegrin, alpha v. Chain A, domain 3"/>
    <property type="match status" value="1"/>
</dbReference>
<dbReference type="GO" id="GO:0009986">
    <property type="term" value="C:cell surface"/>
    <property type="evidence" value="ECO:0007669"/>
    <property type="project" value="TreeGrafter"/>
</dbReference>
<dbReference type="PROSITE" id="PS00243">
    <property type="entry name" value="I_EGF_1"/>
    <property type="match status" value="3"/>
</dbReference>
<evidence type="ECO:0000256" key="3">
    <source>
        <dbReference type="ARBA" id="ARBA00022692"/>
    </source>
</evidence>
<dbReference type="GeneID" id="105265213"/>
<reference evidence="14" key="1">
    <citation type="submission" date="2025-08" db="UniProtKB">
        <authorList>
            <consortium name="RefSeq"/>
        </authorList>
    </citation>
    <scope>IDENTIFICATION</scope>
</reference>
<keyword evidence="6" id="KW-1133">Transmembrane helix</keyword>
<evidence type="ECO:0000256" key="1">
    <source>
        <dbReference type="ARBA" id="ARBA00004479"/>
    </source>
</evidence>
<evidence type="ECO:0000256" key="8">
    <source>
        <dbReference type="ARBA" id="ARBA00023136"/>
    </source>
</evidence>
<dbReference type="KEGG" id="fas:105265213"/>
<name>A0A9R1TWW9_9HYME</name>
<keyword evidence="8" id="KW-0472">Membrane</keyword>
<dbReference type="InterPro" id="IPR036465">
    <property type="entry name" value="vWFA_dom_sf"/>
</dbReference>
<organism evidence="13 14">
    <name type="scientific">Fopius arisanus</name>
    <dbReference type="NCBI Taxonomy" id="64838"/>
    <lineage>
        <taxon>Eukaryota</taxon>
        <taxon>Metazoa</taxon>
        <taxon>Ecdysozoa</taxon>
        <taxon>Arthropoda</taxon>
        <taxon>Hexapoda</taxon>
        <taxon>Insecta</taxon>
        <taxon>Pterygota</taxon>
        <taxon>Neoptera</taxon>
        <taxon>Endopterygota</taxon>
        <taxon>Hymenoptera</taxon>
        <taxon>Apocrita</taxon>
        <taxon>Ichneumonoidea</taxon>
        <taxon>Braconidae</taxon>
        <taxon>Opiinae</taxon>
        <taxon>Fopius</taxon>
    </lineage>
</organism>
<dbReference type="PANTHER" id="PTHR10082:SF59">
    <property type="entry name" value="INTEGRIN BETA-NU"/>
    <property type="match status" value="1"/>
</dbReference>
<dbReference type="GO" id="GO:0008305">
    <property type="term" value="C:integrin complex"/>
    <property type="evidence" value="ECO:0007669"/>
    <property type="project" value="TreeGrafter"/>
</dbReference>
<accession>A0A9R1TWW9</accession>
<dbReference type="SMART" id="SM00187">
    <property type="entry name" value="INB"/>
    <property type="match status" value="1"/>
</dbReference>
<dbReference type="SUPFAM" id="SSF53300">
    <property type="entry name" value="vWA-like"/>
    <property type="match status" value="1"/>
</dbReference>
<dbReference type="Proteomes" id="UP000694866">
    <property type="component" value="Unplaced"/>
</dbReference>
<sequence>MDGVVQAIVCTEQVGWARQARKLMLIATDGFMHFAGEGKLGGVVRKHDYSCHLDEAGEYSMSKVFDYPSLAEISRLLKQKKINLIFAVTEDRRLEYEQIASLLKEKGRVATLAANSSNILEIIKQSYHDILTKVVLRDNSSALIDLRYYTNCGKPGHVEKITSECSSIQEGMIYDFRIELSLNDCPKNQEFWTQRIAIDDVLASEASETVIEVELQCGCDCENPNSSHCNYGTDVCGICQCNRGWSGEKCDCDESAWTENTLLCIAPGESSACSNRGECTCGSCTCDPGYNGNYCECSACDKVNGIECGGRGICNCSVCNCLEGWYGESCQCPTGNELCIAPGSTDVCGNHGYCDCGQCRCNVTAPGDGLLYRGLYCESSASAGGTGLCVLYEACVNATVETPEVADKVCNHEGNSPYGTELVETVDTDNDHYCIVRTAKENTICTIPYVYYFTRENTVLLKIAPKVRIN</sequence>
<keyword evidence="3 11" id="KW-0812">Transmembrane</keyword>
<dbReference type="PANTHER" id="PTHR10082">
    <property type="entry name" value="INTEGRIN BETA SUBUNIT"/>
    <property type="match status" value="1"/>
</dbReference>
<dbReference type="GO" id="GO:0007160">
    <property type="term" value="P:cell-matrix adhesion"/>
    <property type="evidence" value="ECO:0007669"/>
    <property type="project" value="TreeGrafter"/>
</dbReference>
<evidence type="ECO:0000256" key="7">
    <source>
        <dbReference type="ARBA" id="ARBA00023037"/>
    </source>
</evidence>
<evidence type="ECO:0000259" key="12">
    <source>
        <dbReference type="SMART" id="SM00187"/>
    </source>
</evidence>
<dbReference type="InterPro" id="IPR057073">
    <property type="entry name" value="EGF_integrin_2"/>
</dbReference>
<keyword evidence="13" id="KW-1185">Reference proteome</keyword>
<keyword evidence="10" id="KW-0325">Glycoprotein</keyword>
<dbReference type="GO" id="GO:0016477">
    <property type="term" value="P:cell migration"/>
    <property type="evidence" value="ECO:0007669"/>
    <property type="project" value="TreeGrafter"/>
</dbReference>
<dbReference type="InterPro" id="IPR032695">
    <property type="entry name" value="Integrin_dom_sf"/>
</dbReference>
<dbReference type="InterPro" id="IPR015812">
    <property type="entry name" value="Integrin_bsu"/>
</dbReference>
<dbReference type="InterPro" id="IPR013111">
    <property type="entry name" value="EGF_extracell"/>
</dbReference>
<keyword evidence="11" id="KW-0130">Cell adhesion</keyword>
<evidence type="ECO:0000256" key="9">
    <source>
        <dbReference type="ARBA" id="ARBA00023157"/>
    </source>
</evidence>
<evidence type="ECO:0000256" key="10">
    <source>
        <dbReference type="ARBA" id="ARBA00023180"/>
    </source>
</evidence>
<evidence type="ECO:0000256" key="4">
    <source>
        <dbReference type="ARBA" id="ARBA00022729"/>
    </source>
</evidence>
<dbReference type="GO" id="GO:0005178">
    <property type="term" value="F:integrin binding"/>
    <property type="evidence" value="ECO:0007669"/>
    <property type="project" value="TreeGrafter"/>
</dbReference>
<dbReference type="GO" id="GO:0033627">
    <property type="term" value="P:cell adhesion mediated by integrin"/>
    <property type="evidence" value="ECO:0007669"/>
    <property type="project" value="TreeGrafter"/>
</dbReference>
<evidence type="ECO:0000256" key="11">
    <source>
        <dbReference type="RuleBase" id="RU000633"/>
    </source>
</evidence>
<dbReference type="InterPro" id="IPR057243">
    <property type="entry name" value="Integrin_I-EGF_CS"/>
</dbReference>
<keyword evidence="4" id="KW-0732">Signal</keyword>
<protein>
    <recommendedName>
        <fullName evidence="11">Integrin beta</fullName>
    </recommendedName>
</protein>
<dbReference type="Gene3D" id="3.40.50.410">
    <property type="entry name" value="von Willebrand factor, type A domain"/>
    <property type="match status" value="1"/>
</dbReference>
<dbReference type="GO" id="GO:0007229">
    <property type="term" value="P:integrin-mediated signaling pathway"/>
    <property type="evidence" value="ECO:0007669"/>
    <property type="project" value="UniProtKB-KW"/>
</dbReference>
<dbReference type="GO" id="GO:0007157">
    <property type="term" value="P:heterophilic cell-cell adhesion via plasma membrane cell adhesion molecules"/>
    <property type="evidence" value="ECO:0007669"/>
    <property type="project" value="UniProtKB-ARBA"/>
</dbReference>
<dbReference type="Pfam" id="PF23105">
    <property type="entry name" value="EGF_integrin"/>
    <property type="match status" value="1"/>
</dbReference>
<dbReference type="InterPro" id="IPR002369">
    <property type="entry name" value="Integrin_bsu_VWA"/>
</dbReference>
<keyword evidence="5" id="KW-0677">Repeat</keyword>
<proteinExistence type="inferred from homology"/>
<dbReference type="Pfam" id="PF07974">
    <property type="entry name" value="EGF_2"/>
    <property type="match status" value="1"/>
</dbReference>
<keyword evidence="9" id="KW-1015">Disulfide bond</keyword>
<dbReference type="GO" id="GO:0005925">
    <property type="term" value="C:focal adhesion"/>
    <property type="evidence" value="ECO:0007669"/>
    <property type="project" value="TreeGrafter"/>
</dbReference>
<keyword evidence="7 11" id="KW-0401">Integrin</keyword>
<dbReference type="SUPFAM" id="SSF69179">
    <property type="entry name" value="Integrin domains"/>
    <property type="match status" value="1"/>
</dbReference>